<dbReference type="EMBL" id="LT994651">
    <property type="protein sequence ID" value="SPN79159.1"/>
    <property type="molecule type" value="Genomic_DNA"/>
</dbReference>
<name>A0A2R8FDU8_9VIRU</name>
<gene>
    <name evidence="1" type="ORF">BRZCDTV_188</name>
</gene>
<dbReference type="Proteomes" id="UP000273054">
    <property type="component" value="Segment"/>
</dbReference>
<accession>A0A2R8FDU8</accession>
<keyword evidence="2" id="KW-1185">Reference proteome</keyword>
<evidence type="ECO:0000313" key="1">
    <source>
        <dbReference type="EMBL" id="SPN79159.1"/>
    </source>
</evidence>
<sequence>MEEVCCLCSSRVDLIWARCLSSTCFFTDDWKSCKFREKVALKEHGVICSVCVNKHPHDEVLVTCDLCSTKYESIYGEYQGLHC</sequence>
<proteinExistence type="predicted"/>
<organism evidence="1">
    <name type="scientific">Brazilian cedratvirus IHUMI</name>
    <dbReference type="NCBI Taxonomy" id="2126980"/>
    <lineage>
        <taxon>Viruses</taxon>
        <taxon>Pithoviruses</taxon>
        <taxon>Orthocedratvirinae</taxon>
        <taxon>Alphacedratvirus</taxon>
        <taxon>Alphacedratvirus brasiliense</taxon>
    </lineage>
</organism>
<reference evidence="1" key="1">
    <citation type="submission" date="2018-03" db="EMBL/GenBank/DDBJ databases">
        <authorList>
            <consortium name="Urmite Genomes"/>
        </authorList>
    </citation>
    <scope>NUCLEOTIDE SEQUENCE [LARGE SCALE GENOMIC DNA]</scope>
    <source>
        <strain evidence="1">IHUMI-27.7</strain>
    </source>
</reference>
<feature type="non-terminal residue" evidence="1">
    <location>
        <position position="83"/>
    </location>
</feature>
<protein>
    <submittedName>
        <fullName evidence="1">Uncharacterized protein</fullName>
    </submittedName>
</protein>
<evidence type="ECO:0000313" key="2">
    <source>
        <dbReference type="Proteomes" id="UP000273054"/>
    </source>
</evidence>